<dbReference type="InterPro" id="IPR036700">
    <property type="entry name" value="BOBF_sf"/>
</dbReference>
<feature type="signal peptide" evidence="2">
    <location>
        <begin position="1"/>
        <end position="22"/>
    </location>
</feature>
<dbReference type="EMBL" id="BMKE01000006">
    <property type="protein sequence ID" value="GGB39302.1"/>
    <property type="molecule type" value="Genomic_DNA"/>
</dbReference>
<protein>
    <recommendedName>
        <fullName evidence="5">Bacterial OB-fold domain-containing protein</fullName>
    </recommendedName>
</protein>
<evidence type="ECO:0000313" key="3">
    <source>
        <dbReference type="EMBL" id="GGB39302.1"/>
    </source>
</evidence>
<dbReference type="Proteomes" id="UP000646152">
    <property type="component" value="Unassembled WGS sequence"/>
</dbReference>
<evidence type="ECO:0000313" key="4">
    <source>
        <dbReference type="Proteomes" id="UP000646152"/>
    </source>
</evidence>
<keyword evidence="1 2" id="KW-0732">Signal</keyword>
<evidence type="ECO:0008006" key="5">
    <source>
        <dbReference type="Google" id="ProtNLM"/>
    </source>
</evidence>
<proteinExistence type="predicted"/>
<dbReference type="PANTHER" id="PTHR36571">
    <property type="entry name" value="PROTEIN YGIW"/>
    <property type="match status" value="1"/>
</dbReference>
<name>A0ABQ1IIA7_9GAMM</name>
<dbReference type="RefSeq" id="WP_188629071.1">
    <property type="nucleotide sequence ID" value="NZ_BMKE01000006.1"/>
</dbReference>
<dbReference type="NCBIfam" id="NF033674">
    <property type="entry name" value="stress_OB_fold"/>
    <property type="match status" value="1"/>
</dbReference>
<dbReference type="Gene3D" id="2.40.50.200">
    <property type="entry name" value="Bacterial OB-fold"/>
    <property type="match status" value="1"/>
</dbReference>
<dbReference type="PANTHER" id="PTHR36571:SF1">
    <property type="entry name" value="PROTEIN YGIW"/>
    <property type="match status" value="1"/>
</dbReference>
<feature type="chain" id="PRO_5046535976" description="Bacterial OB-fold domain-containing protein" evidence="2">
    <location>
        <begin position="23"/>
        <end position="115"/>
    </location>
</feature>
<dbReference type="Pfam" id="PF04076">
    <property type="entry name" value="BOF"/>
    <property type="match status" value="1"/>
</dbReference>
<comment type="caution">
    <text evidence="3">The sequence shown here is derived from an EMBL/GenBank/DDBJ whole genome shotgun (WGS) entry which is preliminary data.</text>
</comment>
<sequence>MMHKILVATALGLAVLTAPVQAGDNQIYRYPGVSVAQALYMEDDRNIRLTGYVVEQIDDEKYLFQDGTGTLMVEIDDDEWRGIQASSRTRLTIWGELDQDDDGPELEVDHLELAY</sequence>
<evidence type="ECO:0000256" key="2">
    <source>
        <dbReference type="SAM" id="SignalP"/>
    </source>
</evidence>
<accession>A0ABQ1IIA7</accession>
<reference evidence="4" key="1">
    <citation type="journal article" date="2019" name="Int. J. Syst. Evol. Microbiol.">
        <title>The Global Catalogue of Microorganisms (GCM) 10K type strain sequencing project: providing services to taxonomists for standard genome sequencing and annotation.</title>
        <authorList>
            <consortium name="The Broad Institute Genomics Platform"/>
            <consortium name="The Broad Institute Genome Sequencing Center for Infectious Disease"/>
            <person name="Wu L."/>
            <person name="Ma J."/>
        </authorList>
    </citation>
    <scope>NUCLEOTIDE SEQUENCE [LARGE SCALE GENOMIC DNA]</scope>
    <source>
        <strain evidence="4">CGMCC 1.15923</strain>
    </source>
</reference>
<organism evidence="3 4">
    <name type="scientific">Oceanisphaera marina</name>
    <dbReference type="NCBI Taxonomy" id="2017550"/>
    <lineage>
        <taxon>Bacteria</taxon>
        <taxon>Pseudomonadati</taxon>
        <taxon>Pseudomonadota</taxon>
        <taxon>Gammaproteobacteria</taxon>
        <taxon>Aeromonadales</taxon>
        <taxon>Aeromonadaceae</taxon>
        <taxon>Oceanisphaera</taxon>
    </lineage>
</organism>
<gene>
    <name evidence="3" type="ORF">GCM10011502_10750</name>
</gene>
<dbReference type="InterPro" id="IPR005220">
    <property type="entry name" value="CarO-like"/>
</dbReference>
<dbReference type="SUPFAM" id="SSF101756">
    <property type="entry name" value="Hypothetical protein YgiW"/>
    <property type="match status" value="1"/>
</dbReference>
<keyword evidence="4" id="KW-1185">Reference proteome</keyword>
<evidence type="ECO:0000256" key="1">
    <source>
        <dbReference type="ARBA" id="ARBA00022729"/>
    </source>
</evidence>